<comment type="caution">
    <text evidence="1">The sequence shown here is derived from an EMBL/GenBank/DDBJ whole genome shotgun (WGS) entry which is preliminary data.</text>
</comment>
<dbReference type="EMBL" id="JASOOE010000002">
    <property type="protein sequence ID" value="MDK7186629.1"/>
    <property type="molecule type" value="Genomic_DNA"/>
</dbReference>
<dbReference type="RefSeq" id="WP_129752972.1">
    <property type="nucleotide sequence ID" value="NZ_CAUPDI010000016.1"/>
</dbReference>
<evidence type="ECO:0000313" key="1">
    <source>
        <dbReference type="EMBL" id="MDK7186629.1"/>
    </source>
</evidence>
<name>A0AAJ1Q4B1_9LACT</name>
<dbReference type="AlphaFoldDB" id="A0AAJ1Q4B1"/>
<dbReference type="Proteomes" id="UP001229251">
    <property type="component" value="Unassembled WGS sequence"/>
</dbReference>
<sequence length="73" mass="7899">MKNTGTCPKCKGKSLIFIPGAAGAYGAGNNIMTGKTILSAVPVNRYVCQTCGYSEEWVDLENLPKLIKRYAKD</sequence>
<organism evidence="1 2">
    <name type="scientific">Facklamia hominis</name>
    <dbReference type="NCBI Taxonomy" id="178214"/>
    <lineage>
        <taxon>Bacteria</taxon>
        <taxon>Bacillati</taxon>
        <taxon>Bacillota</taxon>
        <taxon>Bacilli</taxon>
        <taxon>Lactobacillales</taxon>
        <taxon>Aerococcaceae</taxon>
        <taxon>Facklamia</taxon>
    </lineage>
</organism>
<reference evidence="1" key="1">
    <citation type="submission" date="2023-05" db="EMBL/GenBank/DDBJ databases">
        <title>Cataloging the Phylogenetic Diversity of Human Bladder Bacteria.</title>
        <authorList>
            <person name="Du J."/>
        </authorList>
    </citation>
    <scope>NUCLEOTIDE SEQUENCE</scope>
    <source>
        <strain evidence="1">UMB1231</strain>
    </source>
</reference>
<proteinExistence type="predicted"/>
<protein>
    <submittedName>
        <fullName evidence="1">Uncharacterized protein</fullName>
    </submittedName>
</protein>
<gene>
    <name evidence="1" type="ORF">QP433_01385</name>
</gene>
<accession>A0AAJ1Q4B1</accession>
<evidence type="ECO:0000313" key="2">
    <source>
        <dbReference type="Proteomes" id="UP001229251"/>
    </source>
</evidence>